<dbReference type="AlphaFoldDB" id="A0A0L0DFP5"/>
<dbReference type="GeneID" id="25565202"/>
<dbReference type="OrthoDB" id="288590at2759"/>
<sequence length="447" mass="48283">MATITFSLAYVATSVSTPADATLVVPMSVIAEAAESAADDNILDAALEELLLGMIDGVDSGSSIAGFTDKVAYPIVYPLSLLGWEQRVLDAMMARGFALIELDDEFADVMRNAAAAADAFFSLPLREKFKCARDEMIEGYGFINRGREVYNVQERFVELDGSDFASSSAGSVSSSGSDSDESDVLGVQRDPWPRSLGTDFRETIEGALTRLKALARECLGGVGSATGLDEDRLDALVHVPPVVDEVYGFRTTLRLLKYYQGVPFDNERAEDGSSDDDLWDPEMFAFTRGDARCIEHGDSTLLTVAPVSAVAELQVVDRATGRWANVEALHPPAADHARYAVVFPGYYGAWLTNGTLAASLHRVESCAASADRVSMPFFLRVEPRVPVHPIPVSGPPRTSANEAYILNQCSVVPQFATWLTRYPLWTKFKPPSATTSDTPAASDPTVA</sequence>
<protein>
    <recommendedName>
        <fullName evidence="2">Isopenicillin N synthase-like Fe(2+) 2OG dioxygenase domain-containing protein</fullName>
    </recommendedName>
</protein>
<feature type="compositionally biased region" description="Low complexity" evidence="1">
    <location>
        <begin position="164"/>
        <end position="177"/>
    </location>
</feature>
<name>A0A0L0DFP5_THETB</name>
<organism evidence="3 4">
    <name type="scientific">Thecamonas trahens ATCC 50062</name>
    <dbReference type="NCBI Taxonomy" id="461836"/>
    <lineage>
        <taxon>Eukaryota</taxon>
        <taxon>Apusozoa</taxon>
        <taxon>Apusomonadida</taxon>
        <taxon>Apusomonadidae</taxon>
        <taxon>Thecamonas</taxon>
    </lineage>
</organism>
<keyword evidence="4" id="KW-1185">Reference proteome</keyword>
<reference evidence="3 4" key="1">
    <citation type="submission" date="2010-05" db="EMBL/GenBank/DDBJ databases">
        <title>The Genome Sequence of Thecamonas trahens ATCC 50062.</title>
        <authorList>
            <consortium name="The Broad Institute Genome Sequencing Platform"/>
            <person name="Russ C."/>
            <person name="Cuomo C."/>
            <person name="Shea T."/>
            <person name="Young S.K."/>
            <person name="Zeng Q."/>
            <person name="Koehrsen M."/>
            <person name="Haas B."/>
            <person name="Borodovsky M."/>
            <person name="Guigo R."/>
            <person name="Alvarado L."/>
            <person name="Berlin A."/>
            <person name="Bochicchio J."/>
            <person name="Borenstein D."/>
            <person name="Chapman S."/>
            <person name="Chen Z."/>
            <person name="Freedman E."/>
            <person name="Gellesch M."/>
            <person name="Goldberg J."/>
            <person name="Griggs A."/>
            <person name="Gujja S."/>
            <person name="Heilman E."/>
            <person name="Heiman D."/>
            <person name="Hepburn T."/>
            <person name="Howarth C."/>
            <person name="Jen D."/>
            <person name="Larson L."/>
            <person name="Mehta T."/>
            <person name="Park D."/>
            <person name="Pearson M."/>
            <person name="Roberts A."/>
            <person name="Saif S."/>
            <person name="Shenoy N."/>
            <person name="Sisk P."/>
            <person name="Stolte C."/>
            <person name="Sykes S."/>
            <person name="Thomson T."/>
            <person name="Walk T."/>
            <person name="White J."/>
            <person name="Yandava C."/>
            <person name="Burger G."/>
            <person name="Gray M.W."/>
            <person name="Holland P.W.H."/>
            <person name="King N."/>
            <person name="Lang F.B.F."/>
            <person name="Roger A.J."/>
            <person name="Ruiz-Trillo I."/>
            <person name="Lander E."/>
            <person name="Nusbaum C."/>
        </authorList>
    </citation>
    <scope>NUCLEOTIDE SEQUENCE [LARGE SCALE GENOMIC DNA]</scope>
    <source>
        <strain evidence="3 4">ATCC 50062</strain>
    </source>
</reference>
<evidence type="ECO:0000256" key="1">
    <source>
        <dbReference type="SAM" id="MobiDB-lite"/>
    </source>
</evidence>
<dbReference type="Gene3D" id="2.60.120.330">
    <property type="entry name" value="B-lactam Antibiotic, Isopenicillin N Synthase, Chain"/>
    <property type="match status" value="1"/>
</dbReference>
<dbReference type="Pfam" id="PF03171">
    <property type="entry name" value="2OG-FeII_Oxy"/>
    <property type="match status" value="1"/>
</dbReference>
<dbReference type="SUPFAM" id="SSF51197">
    <property type="entry name" value="Clavaminate synthase-like"/>
    <property type="match status" value="1"/>
</dbReference>
<dbReference type="Proteomes" id="UP000054408">
    <property type="component" value="Unassembled WGS sequence"/>
</dbReference>
<dbReference type="EMBL" id="GL349459">
    <property type="protein sequence ID" value="KNC50123.1"/>
    <property type="molecule type" value="Genomic_DNA"/>
</dbReference>
<gene>
    <name evidence="3" type="ORF">AMSG_05895</name>
</gene>
<evidence type="ECO:0000313" key="4">
    <source>
        <dbReference type="Proteomes" id="UP000054408"/>
    </source>
</evidence>
<dbReference type="STRING" id="461836.A0A0L0DFP5"/>
<evidence type="ECO:0000313" key="3">
    <source>
        <dbReference type="EMBL" id="KNC50123.1"/>
    </source>
</evidence>
<evidence type="ECO:0000259" key="2">
    <source>
        <dbReference type="Pfam" id="PF03171"/>
    </source>
</evidence>
<dbReference type="RefSeq" id="XP_013757282.1">
    <property type="nucleotide sequence ID" value="XM_013901828.1"/>
</dbReference>
<dbReference type="InterPro" id="IPR044861">
    <property type="entry name" value="IPNS-like_FE2OG_OXY"/>
</dbReference>
<dbReference type="eggNOG" id="ENOG502RDB6">
    <property type="taxonomic scope" value="Eukaryota"/>
</dbReference>
<dbReference type="PANTHER" id="PTHR47990">
    <property type="entry name" value="2-OXOGLUTARATE (2OG) AND FE(II)-DEPENDENT OXYGENASE SUPERFAMILY PROTEIN-RELATED"/>
    <property type="match status" value="1"/>
</dbReference>
<feature type="domain" description="Isopenicillin N synthase-like Fe(2+) 2OG dioxygenase" evidence="2">
    <location>
        <begin position="291"/>
        <end position="380"/>
    </location>
</feature>
<accession>A0A0L0DFP5</accession>
<proteinExistence type="predicted"/>
<dbReference type="InterPro" id="IPR050231">
    <property type="entry name" value="Iron_ascorbate_oxido_reductase"/>
</dbReference>
<dbReference type="InterPro" id="IPR027443">
    <property type="entry name" value="IPNS-like_sf"/>
</dbReference>
<feature type="region of interest" description="Disordered" evidence="1">
    <location>
        <begin position="164"/>
        <end position="191"/>
    </location>
</feature>